<dbReference type="EMBL" id="RCHS01001678">
    <property type="protein sequence ID" value="RMX52198.1"/>
    <property type="molecule type" value="Genomic_DNA"/>
</dbReference>
<evidence type="ECO:0008006" key="4">
    <source>
        <dbReference type="Google" id="ProtNLM"/>
    </source>
</evidence>
<feature type="compositionally biased region" description="Basic and acidic residues" evidence="1">
    <location>
        <begin position="458"/>
        <end position="468"/>
    </location>
</feature>
<dbReference type="PANTHER" id="PTHR47331">
    <property type="entry name" value="PHD-TYPE DOMAIN-CONTAINING PROTEIN"/>
    <property type="match status" value="1"/>
</dbReference>
<protein>
    <recommendedName>
        <fullName evidence="4">CCHC-type domain-containing protein</fullName>
    </recommendedName>
</protein>
<feature type="compositionally biased region" description="Acidic residues" evidence="1">
    <location>
        <begin position="1"/>
        <end position="10"/>
    </location>
</feature>
<organism evidence="2 3">
    <name type="scientific">Pocillopora damicornis</name>
    <name type="common">Cauliflower coral</name>
    <name type="synonym">Millepora damicornis</name>
    <dbReference type="NCBI Taxonomy" id="46731"/>
    <lineage>
        <taxon>Eukaryota</taxon>
        <taxon>Metazoa</taxon>
        <taxon>Cnidaria</taxon>
        <taxon>Anthozoa</taxon>
        <taxon>Hexacorallia</taxon>
        <taxon>Scleractinia</taxon>
        <taxon>Astrocoeniina</taxon>
        <taxon>Pocilloporidae</taxon>
        <taxon>Pocillopora</taxon>
    </lineage>
</organism>
<reference evidence="2 3" key="1">
    <citation type="journal article" date="2018" name="Sci. Rep.">
        <title>Comparative analysis of the Pocillopora damicornis genome highlights role of immune system in coral evolution.</title>
        <authorList>
            <person name="Cunning R."/>
            <person name="Bay R.A."/>
            <person name="Gillette P."/>
            <person name="Baker A.C."/>
            <person name="Traylor-Knowles N."/>
        </authorList>
    </citation>
    <scope>NUCLEOTIDE SEQUENCE [LARGE SCALE GENOMIC DNA]</scope>
    <source>
        <strain evidence="2">RSMAS</strain>
        <tissue evidence="2">Whole animal</tissue>
    </source>
</reference>
<keyword evidence="3" id="KW-1185">Reference proteome</keyword>
<feature type="region of interest" description="Disordered" evidence="1">
    <location>
        <begin position="1"/>
        <end position="33"/>
    </location>
</feature>
<comment type="caution">
    <text evidence="2">The sequence shown here is derived from an EMBL/GenBank/DDBJ whole genome shotgun (WGS) entry which is preliminary data.</text>
</comment>
<dbReference type="Proteomes" id="UP000275408">
    <property type="component" value="Unassembled WGS sequence"/>
</dbReference>
<dbReference type="PANTHER" id="PTHR47331:SF1">
    <property type="entry name" value="GAG-LIKE PROTEIN"/>
    <property type="match status" value="1"/>
</dbReference>
<feature type="compositionally biased region" description="Polar residues" evidence="1">
    <location>
        <begin position="446"/>
        <end position="457"/>
    </location>
</feature>
<evidence type="ECO:0000313" key="3">
    <source>
        <dbReference type="Proteomes" id="UP000275408"/>
    </source>
</evidence>
<dbReference type="STRING" id="46731.A0A3M6UFK9"/>
<name>A0A3M6UFK9_POCDA</name>
<accession>A0A3M6UFK9</accession>
<sequence length="611" mass="69604">MSSTAEDELESSSSANLVPSKRDRKQTEKGKQFQVQLLEDERLSVQRSWRKQLNRVENYLGDETEPEELQSERIFLESTMEILLSAHERLLEALDDLSTKRVAQEKFEKMELEHSDMLKRLNQKITDTRKGKRNVLSYSSIESKKSSRSSAVIDRKADTAVKVAKLKTELYFADDKATKVAELRKFRLTKKLASVEAEKKAIDEVEESKFSPVDINMINKDELVRKYLRSQASSRTECSISTVETYISGKSKIVPPKSFSKIVPSSQDKPTDQKIKITEEPENSPVYLQDSKPKGMIYPQDEREITQPQTSVFCDFLKREARIACNPVAMSRVIGEERKVQPPRDQRSGWSNRNKPFDARALTTGSEEVKVERKSNKRTPERCRLCKSAHSLDDCEKFAKMSYAEKLEVVKSNGLCLGCLRYGHMKRDCRGKKVCTTCKGFHPTSLHNATPRASQQTERPEAPSRSTEEVVITSHRVSTQDPQNRNACDSHSLIVPVWLHHKATPERKELVFNPHKVKPQIIRKTQLKNLCSLKKHPRYVFLRGHLHPPCGQQSISECAALTSSFDMNNSDGKASLKQQKSPDVAAATIEEYRTCREWVGGVVYGEPKNQT</sequence>
<evidence type="ECO:0000313" key="2">
    <source>
        <dbReference type="EMBL" id="RMX52198.1"/>
    </source>
</evidence>
<proteinExistence type="predicted"/>
<dbReference type="AlphaFoldDB" id="A0A3M6UFK9"/>
<evidence type="ECO:0000256" key="1">
    <source>
        <dbReference type="SAM" id="MobiDB-lite"/>
    </source>
</evidence>
<gene>
    <name evidence="2" type="ORF">pdam_00024091</name>
</gene>
<feature type="region of interest" description="Disordered" evidence="1">
    <location>
        <begin position="446"/>
        <end position="469"/>
    </location>
</feature>
<dbReference type="OrthoDB" id="5986954at2759"/>